<accession>A0A1I3JVL8</accession>
<organism evidence="2 3">
    <name type="scientific">Kaistella treverensis</name>
    <dbReference type="NCBI Taxonomy" id="631455"/>
    <lineage>
        <taxon>Bacteria</taxon>
        <taxon>Pseudomonadati</taxon>
        <taxon>Bacteroidota</taxon>
        <taxon>Flavobacteriia</taxon>
        <taxon>Flavobacteriales</taxon>
        <taxon>Weeksellaceae</taxon>
        <taxon>Chryseobacterium group</taxon>
        <taxon>Kaistella</taxon>
    </lineage>
</organism>
<protein>
    <submittedName>
        <fullName evidence="2">Uncharacterized protein</fullName>
    </submittedName>
</protein>
<dbReference type="AlphaFoldDB" id="A0A1I3JVL8"/>
<feature type="region of interest" description="Disordered" evidence="1">
    <location>
        <begin position="1"/>
        <end position="22"/>
    </location>
</feature>
<name>A0A1I3JVL8_9FLAO</name>
<feature type="region of interest" description="Disordered" evidence="1">
    <location>
        <begin position="48"/>
        <end position="77"/>
    </location>
</feature>
<evidence type="ECO:0000256" key="1">
    <source>
        <dbReference type="SAM" id="MobiDB-lite"/>
    </source>
</evidence>
<reference evidence="3" key="1">
    <citation type="submission" date="2016-10" db="EMBL/GenBank/DDBJ databases">
        <authorList>
            <person name="Varghese N."/>
            <person name="Submissions S."/>
        </authorList>
    </citation>
    <scope>NUCLEOTIDE SEQUENCE [LARGE SCALE GENOMIC DNA]</scope>
    <source>
        <strain evidence="3">DSM 22251</strain>
    </source>
</reference>
<gene>
    <name evidence="2" type="ORF">SAMN05421638_0414</name>
</gene>
<sequence length="77" mass="9096">MENNKNLPEDTEKSIESGLPINERRLLTEEERKLKSIVDNRNRKVAENAVPPDSWENQQKAYNDAWENNKNRELDDD</sequence>
<keyword evidence="3" id="KW-1185">Reference proteome</keyword>
<dbReference type="Proteomes" id="UP000242560">
    <property type="component" value="Unassembled WGS sequence"/>
</dbReference>
<dbReference type="RefSeq" id="WP_039344743.1">
    <property type="nucleotide sequence ID" value="NZ_FORQ01000001.1"/>
</dbReference>
<dbReference type="EMBL" id="FORQ01000001">
    <property type="protein sequence ID" value="SFI64224.1"/>
    <property type="molecule type" value="Genomic_DNA"/>
</dbReference>
<feature type="compositionally biased region" description="Basic and acidic residues" evidence="1">
    <location>
        <begin position="67"/>
        <end position="77"/>
    </location>
</feature>
<evidence type="ECO:0000313" key="2">
    <source>
        <dbReference type="EMBL" id="SFI64224.1"/>
    </source>
</evidence>
<proteinExistence type="predicted"/>
<evidence type="ECO:0000313" key="3">
    <source>
        <dbReference type="Proteomes" id="UP000242560"/>
    </source>
</evidence>